<evidence type="ECO:0000313" key="2">
    <source>
        <dbReference type="EMBL" id="MDT3402832.1"/>
    </source>
</evidence>
<gene>
    <name evidence="2" type="ORF">QE417_001904</name>
</gene>
<dbReference type="Proteomes" id="UP001258315">
    <property type="component" value="Unassembled WGS sequence"/>
</dbReference>
<keyword evidence="1" id="KW-1133">Transmembrane helix</keyword>
<accession>A0ABU3GV59</accession>
<feature type="transmembrane region" description="Helical" evidence="1">
    <location>
        <begin position="12"/>
        <end position="31"/>
    </location>
</feature>
<keyword evidence="1" id="KW-0472">Membrane</keyword>
<name>A0ABU3GV59_9SPHI</name>
<dbReference type="EMBL" id="JAVLVU010000001">
    <property type="protein sequence ID" value="MDT3402832.1"/>
    <property type="molecule type" value="Genomic_DNA"/>
</dbReference>
<organism evidence="2 3">
    <name type="scientific">Mucilaginibacter terrae</name>
    <dbReference type="NCBI Taxonomy" id="1955052"/>
    <lineage>
        <taxon>Bacteria</taxon>
        <taxon>Pseudomonadati</taxon>
        <taxon>Bacteroidota</taxon>
        <taxon>Sphingobacteriia</taxon>
        <taxon>Sphingobacteriales</taxon>
        <taxon>Sphingobacteriaceae</taxon>
        <taxon>Mucilaginibacter</taxon>
    </lineage>
</organism>
<dbReference type="RefSeq" id="WP_311949520.1">
    <property type="nucleotide sequence ID" value="NZ_JAVLVU010000001.1"/>
</dbReference>
<reference evidence="3" key="1">
    <citation type="submission" date="2023-07" db="EMBL/GenBank/DDBJ databases">
        <title>Functional and genomic diversity of the sorghum phyllosphere microbiome.</title>
        <authorList>
            <person name="Shade A."/>
        </authorList>
    </citation>
    <scope>NUCLEOTIDE SEQUENCE [LARGE SCALE GENOMIC DNA]</scope>
    <source>
        <strain evidence="3">SORGH_AS_0422</strain>
    </source>
</reference>
<keyword evidence="3" id="KW-1185">Reference proteome</keyword>
<evidence type="ECO:0000313" key="3">
    <source>
        <dbReference type="Proteomes" id="UP001258315"/>
    </source>
</evidence>
<proteinExistence type="predicted"/>
<sequence length="64" mass="7607">MHIVSHFVSHYIFKSIGVAVLVVLGRVAFFFNPARTVYTFKHIWNKEYDSTDNYWQFAEEFSQS</sequence>
<comment type="caution">
    <text evidence="2">The sequence shown here is derived from an EMBL/GenBank/DDBJ whole genome shotgun (WGS) entry which is preliminary data.</text>
</comment>
<keyword evidence="1" id="KW-0812">Transmembrane</keyword>
<protein>
    <submittedName>
        <fullName evidence="2">Uncharacterized protein</fullName>
    </submittedName>
</protein>
<evidence type="ECO:0000256" key="1">
    <source>
        <dbReference type="SAM" id="Phobius"/>
    </source>
</evidence>